<organism evidence="1 2">
    <name type="scientific">Mycena rosella</name>
    <name type="common">Pink bonnet</name>
    <name type="synonym">Agaricus rosellus</name>
    <dbReference type="NCBI Taxonomy" id="1033263"/>
    <lineage>
        <taxon>Eukaryota</taxon>
        <taxon>Fungi</taxon>
        <taxon>Dikarya</taxon>
        <taxon>Basidiomycota</taxon>
        <taxon>Agaricomycotina</taxon>
        <taxon>Agaricomycetes</taxon>
        <taxon>Agaricomycetidae</taxon>
        <taxon>Agaricales</taxon>
        <taxon>Marasmiineae</taxon>
        <taxon>Mycenaceae</taxon>
        <taxon>Mycena</taxon>
    </lineage>
</organism>
<accession>A0AAD7MDA0</accession>
<evidence type="ECO:0000313" key="2">
    <source>
        <dbReference type="Proteomes" id="UP001221757"/>
    </source>
</evidence>
<feature type="non-terminal residue" evidence="1">
    <location>
        <position position="1"/>
    </location>
</feature>
<keyword evidence="2" id="KW-1185">Reference proteome</keyword>
<gene>
    <name evidence="1" type="ORF">B0H17DRAFT_912589</name>
</gene>
<dbReference type="AlphaFoldDB" id="A0AAD7MDA0"/>
<comment type="caution">
    <text evidence="1">The sequence shown here is derived from an EMBL/GenBank/DDBJ whole genome shotgun (WGS) entry which is preliminary data.</text>
</comment>
<dbReference type="InterPro" id="IPR040521">
    <property type="entry name" value="KDZ"/>
</dbReference>
<reference evidence="1" key="1">
    <citation type="submission" date="2023-03" db="EMBL/GenBank/DDBJ databases">
        <title>Massive genome expansion in bonnet fungi (Mycena s.s.) driven by repeated elements and novel gene families across ecological guilds.</title>
        <authorList>
            <consortium name="Lawrence Berkeley National Laboratory"/>
            <person name="Harder C.B."/>
            <person name="Miyauchi S."/>
            <person name="Viragh M."/>
            <person name="Kuo A."/>
            <person name="Thoen E."/>
            <person name="Andreopoulos B."/>
            <person name="Lu D."/>
            <person name="Skrede I."/>
            <person name="Drula E."/>
            <person name="Henrissat B."/>
            <person name="Morin E."/>
            <person name="Kohler A."/>
            <person name="Barry K."/>
            <person name="LaButti K."/>
            <person name="Morin E."/>
            <person name="Salamov A."/>
            <person name="Lipzen A."/>
            <person name="Mereny Z."/>
            <person name="Hegedus B."/>
            <person name="Baldrian P."/>
            <person name="Stursova M."/>
            <person name="Weitz H."/>
            <person name="Taylor A."/>
            <person name="Grigoriev I.V."/>
            <person name="Nagy L.G."/>
            <person name="Martin F."/>
            <person name="Kauserud H."/>
        </authorList>
    </citation>
    <scope>NUCLEOTIDE SEQUENCE</scope>
    <source>
        <strain evidence="1">CBHHK067</strain>
    </source>
</reference>
<proteinExistence type="predicted"/>
<sequence length="113" mass="13250">EKVDQVLSYDVICQYGVNIVERFENNEDRKHLAHIVRQMRFAVPALHVQGHQEGCIYAYSTAYMLATAQFHGETAEVYWPELNQVSPQTRQMNPGHRHDVLINHHGDWNYKQM</sequence>
<name>A0AAD7MDA0_MYCRO</name>
<feature type="non-terminal residue" evidence="1">
    <location>
        <position position="113"/>
    </location>
</feature>
<dbReference type="EMBL" id="JARKIE010000001">
    <property type="protein sequence ID" value="KAJ7710855.1"/>
    <property type="molecule type" value="Genomic_DNA"/>
</dbReference>
<evidence type="ECO:0000313" key="1">
    <source>
        <dbReference type="EMBL" id="KAJ7710855.1"/>
    </source>
</evidence>
<protein>
    <submittedName>
        <fullName evidence="1">Uncharacterized protein</fullName>
    </submittedName>
</protein>
<dbReference type="Proteomes" id="UP001221757">
    <property type="component" value="Unassembled WGS sequence"/>
</dbReference>
<dbReference type="Pfam" id="PF18758">
    <property type="entry name" value="KDZ"/>
    <property type="match status" value="1"/>
</dbReference>